<dbReference type="EMBL" id="NHPJ01000095">
    <property type="protein sequence ID" value="OYR55946.1"/>
    <property type="molecule type" value="Genomic_DNA"/>
</dbReference>
<proteinExistence type="predicted"/>
<feature type="region of interest" description="Disordered" evidence="1">
    <location>
        <begin position="75"/>
        <end position="115"/>
    </location>
</feature>
<evidence type="ECO:0000313" key="3">
    <source>
        <dbReference type="Proteomes" id="UP000216308"/>
    </source>
</evidence>
<name>A0A256II09_9EURY</name>
<organism evidence="2 3">
    <name type="scientific">Halorubrum halodurans</name>
    <dbReference type="NCBI Taxonomy" id="1383851"/>
    <lineage>
        <taxon>Archaea</taxon>
        <taxon>Methanobacteriati</taxon>
        <taxon>Methanobacteriota</taxon>
        <taxon>Stenosarchaea group</taxon>
        <taxon>Halobacteria</taxon>
        <taxon>Halobacteriales</taxon>
        <taxon>Haloferacaceae</taxon>
        <taxon>Halorubrum</taxon>
    </lineage>
</organism>
<dbReference type="AlphaFoldDB" id="A0A256II09"/>
<accession>A0A256II09</accession>
<feature type="compositionally biased region" description="Basic residues" evidence="1">
    <location>
        <begin position="86"/>
        <end position="96"/>
    </location>
</feature>
<dbReference type="Proteomes" id="UP000216308">
    <property type="component" value="Unassembled WGS sequence"/>
</dbReference>
<sequence>MAVVTVPVTTCSRAAGTLEVSTADPRSVVYDRSAGALEVLSAGLLVDSYNRTAGVVAVSAASSAATIYQRPAGNLAEFPVNPRPSRSSRRPSRRPPTRGGCRARPGGRSPRCRTP</sequence>
<comment type="caution">
    <text evidence="2">The sequence shown here is derived from an EMBL/GenBank/DDBJ whole genome shotgun (WGS) entry which is preliminary data.</text>
</comment>
<evidence type="ECO:0000313" key="2">
    <source>
        <dbReference type="EMBL" id="OYR55946.1"/>
    </source>
</evidence>
<evidence type="ECO:0000256" key="1">
    <source>
        <dbReference type="SAM" id="MobiDB-lite"/>
    </source>
</evidence>
<protein>
    <submittedName>
        <fullName evidence="2">Uncharacterized protein</fullName>
    </submittedName>
</protein>
<reference evidence="2 3" key="1">
    <citation type="journal article" date="2014" name="Front. Microbiol.">
        <title>Population and genomic analysis of the genus Halorubrum.</title>
        <authorList>
            <person name="Fullmer M.S."/>
            <person name="Soucy S.M."/>
            <person name="Swithers K.S."/>
            <person name="Makkay A.M."/>
            <person name="Wheeler R."/>
            <person name="Ventosa A."/>
            <person name="Gogarten J.P."/>
            <person name="Papke R.T."/>
        </authorList>
    </citation>
    <scope>NUCLEOTIDE SEQUENCE [LARGE SCALE GENOMIC DNA]</scope>
    <source>
        <strain evidence="2 3">Cb34</strain>
    </source>
</reference>
<gene>
    <name evidence="2" type="ORF">DJ70_10540</name>
</gene>
<keyword evidence="3" id="KW-1185">Reference proteome</keyword>